<evidence type="ECO:0000313" key="3">
    <source>
        <dbReference type="Proteomes" id="UP001430455"/>
    </source>
</evidence>
<keyword evidence="3" id="KW-1185">Reference proteome</keyword>
<dbReference type="Pfam" id="PF04519">
    <property type="entry name" value="Bactofilin"/>
    <property type="match status" value="1"/>
</dbReference>
<feature type="compositionally biased region" description="Acidic residues" evidence="1">
    <location>
        <begin position="293"/>
        <end position="322"/>
    </location>
</feature>
<dbReference type="InterPro" id="IPR011004">
    <property type="entry name" value="Trimer_LpxA-like_sf"/>
</dbReference>
<dbReference type="SUPFAM" id="SSF51161">
    <property type="entry name" value="Trimeric LpxA-like enzymes"/>
    <property type="match status" value="1"/>
</dbReference>
<gene>
    <name evidence="2" type="ORF">EGH23_02240</name>
</gene>
<feature type="compositionally biased region" description="Basic and acidic residues" evidence="1">
    <location>
        <begin position="265"/>
        <end position="285"/>
    </location>
</feature>
<evidence type="ECO:0000256" key="1">
    <source>
        <dbReference type="SAM" id="MobiDB-lite"/>
    </source>
</evidence>
<feature type="compositionally biased region" description="Acidic residues" evidence="1">
    <location>
        <begin position="330"/>
        <end position="352"/>
    </location>
</feature>
<comment type="caution">
    <text evidence="2">The sequence shown here is derived from an EMBL/GenBank/DDBJ whole genome shotgun (WGS) entry which is preliminary data.</text>
</comment>
<dbReference type="EMBL" id="RKLT01000001">
    <property type="protein sequence ID" value="MBX0293700.1"/>
    <property type="molecule type" value="Genomic_DNA"/>
</dbReference>
<evidence type="ECO:0000313" key="2">
    <source>
        <dbReference type="EMBL" id="MBX0293700.1"/>
    </source>
</evidence>
<organism evidence="2 3">
    <name type="scientific">Haloarcula nitratireducens</name>
    <dbReference type="NCBI Taxonomy" id="2487749"/>
    <lineage>
        <taxon>Archaea</taxon>
        <taxon>Methanobacteriati</taxon>
        <taxon>Methanobacteriota</taxon>
        <taxon>Stenosarchaea group</taxon>
        <taxon>Halobacteria</taxon>
        <taxon>Halobacteriales</taxon>
        <taxon>Haloarculaceae</taxon>
        <taxon>Haloarcula</taxon>
    </lineage>
</organism>
<sequence length="373" mass="39576">MPLGSDPLSELAIPDGTTVEEHDLVTDGDVIIGGQSTIEFGVRGRSVIADERVRFGGNIEAEGDCRLDMWCDVADNVLVGEDAYIGERVHIGGELRVAGDLDIGDDVDIENGFEANGWIVIRNPMPTIVFLFVYLSQLLRIGEDDAAQDLVEEMLGEDDDQQPILVPRGASVSDDAWRVSTPATIGDDCRLHGNVRAESLEVGRDNVIFGSLRGREDVVVGKGTEIKGDVTTRNGDVRVGPGAKIWGDISASTVELHENATVDGKIRASDGTRMHTDEVLSRPDESAAAMAEMAEELEGDSDTTEPDTDDATADDETDEDATADSPADTEPSDSADDDTTDSADDDTTDSVETDTTGDSGESAAAEDAAEATE</sequence>
<proteinExistence type="predicted"/>
<dbReference type="AlphaFoldDB" id="A0AAW4P711"/>
<reference evidence="2 3" key="1">
    <citation type="submission" date="2021-06" db="EMBL/GenBank/DDBJ databases">
        <title>Halomicroarcula sp. a new haloarchaeum isolated from saline soil.</title>
        <authorList>
            <person name="Duran-Viseras A."/>
            <person name="Sanchez-Porro C."/>
            <person name="Ventosa A."/>
        </authorList>
    </citation>
    <scope>NUCLEOTIDE SEQUENCE [LARGE SCALE GENOMIC DNA]</scope>
    <source>
        <strain evidence="2 3">F27</strain>
    </source>
</reference>
<dbReference type="InterPro" id="IPR007607">
    <property type="entry name" value="BacA/B"/>
</dbReference>
<dbReference type="Proteomes" id="UP001430455">
    <property type="component" value="Unassembled WGS sequence"/>
</dbReference>
<dbReference type="RefSeq" id="WP_220578403.1">
    <property type="nucleotide sequence ID" value="NZ_RKLT01000001.1"/>
</dbReference>
<feature type="compositionally biased region" description="Low complexity" evidence="1">
    <location>
        <begin position="353"/>
        <end position="366"/>
    </location>
</feature>
<accession>A0AAW4P711</accession>
<name>A0AAW4P711_9EURY</name>
<feature type="region of interest" description="Disordered" evidence="1">
    <location>
        <begin position="265"/>
        <end position="373"/>
    </location>
</feature>
<dbReference type="Gene3D" id="2.160.10.10">
    <property type="entry name" value="Hexapeptide repeat proteins"/>
    <property type="match status" value="2"/>
</dbReference>
<protein>
    <submittedName>
        <fullName evidence="2">Polymer-forming cytoskeletal protein</fullName>
    </submittedName>
</protein>